<feature type="transmembrane region" description="Helical" evidence="1">
    <location>
        <begin position="54"/>
        <end position="72"/>
    </location>
</feature>
<feature type="transmembrane region" description="Helical" evidence="1">
    <location>
        <begin position="78"/>
        <end position="97"/>
    </location>
</feature>
<dbReference type="Pfam" id="PF13386">
    <property type="entry name" value="DsbD_2"/>
    <property type="match status" value="1"/>
</dbReference>
<feature type="domain" description="Urease accessory protein UreH-like transmembrane" evidence="2">
    <location>
        <begin position="10"/>
        <end position="205"/>
    </location>
</feature>
<reference evidence="3 4" key="1">
    <citation type="submission" date="2024-01" db="EMBL/GenBank/DDBJ databases">
        <title>Niabella digestum sp. nov., isolated from waste digestion system.</title>
        <authorList>
            <person name="Zhang L."/>
        </authorList>
    </citation>
    <scope>NUCLEOTIDE SEQUENCE [LARGE SCALE GENOMIC DNA]</scope>
    <source>
        <strain evidence="3 4">A18</strain>
    </source>
</reference>
<feature type="transmembrane region" description="Helical" evidence="1">
    <location>
        <begin position="6"/>
        <end position="33"/>
    </location>
</feature>
<keyword evidence="1" id="KW-1133">Transmembrane helix</keyword>
<feature type="transmembrane region" description="Helical" evidence="1">
    <location>
        <begin position="192"/>
        <end position="212"/>
    </location>
</feature>
<evidence type="ECO:0000259" key="2">
    <source>
        <dbReference type="Pfam" id="PF13386"/>
    </source>
</evidence>
<keyword evidence="4" id="KW-1185">Reference proteome</keyword>
<gene>
    <name evidence="3" type="ORF">V2H41_02165</name>
</gene>
<feature type="transmembrane region" description="Helical" evidence="1">
    <location>
        <begin position="128"/>
        <end position="151"/>
    </location>
</feature>
<organism evidence="3 4">
    <name type="scientific">Niabella digestorum</name>
    <dbReference type="NCBI Taxonomy" id="3117701"/>
    <lineage>
        <taxon>Bacteria</taxon>
        <taxon>Pseudomonadati</taxon>
        <taxon>Bacteroidota</taxon>
        <taxon>Chitinophagia</taxon>
        <taxon>Chitinophagales</taxon>
        <taxon>Chitinophagaceae</taxon>
        <taxon>Niabella</taxon>
    </lineage>
</organism>
<dbReference type="PANTHER" id="PTHR42208">
    <property type="entry name" value="HEAVY METAL TRANSPORTER-RELATED"/>
    <property type="match status" value="1"/>
</dbReference>
<dbReference type="InterPro" id="IPR039447">
    <property type="entry name" value="UreH-like_TM_dom"/>
</dbReference>
<comment type="caution">
    <text evidence="3">The sequence shown here is derived from an EMBL/GenBank/DDBJ whole genome shotgun (WGS) entry which is preliminary data.</text>
</comment>
<evidence type="ECO:0000256" key="1">
    <source>
        <dbReference type="SAM" id="Phobius"/>
    </source>
</evidence>
<proteinExistence type="predicted"/>
<keyword evidence="1" id="KW-0812">Transmembrane</keyword>
<dbReference type="Proteomes" id="UP001357452">
    <property type="component" value="Unassembled WGS sequence"/>
</dbReference>
<sequence>MSIGGIIITGFTIGLLGSFHCIGMCGPITLVLPIQQPTISRRLTAVALYNLGRALTYGAMGALFGSLGYGLFMAGYQQLVSIILGGVMLLFIAVKYFTPYPIKTRNTFHQYIQQKLGGLLNSKNHVPYLWIGMINGFLPCGLVYIAIASAIATGNGLHGALLMFMFGLGTLPLMSSFMIVSKYLSHSFKTRMVKLIPVFTIMIAVLMILRGLNLNIPFISPMVKSTQGVSCH</sequence>
<name>A0ABU7RDK5_9BACT</name>
<evidence type="ECO:0000313" key="3">
    <source>
        <dbReference type="EMBL" id="MEE6186070.1"/>
    </source>
</evidence>
<protein>
    <submittedName>
        <fullName evidence="3">Sulfite exporter TauE/SafE family protein</fullName>
    </submittedName>
</protein>
<evidence type="ECO:0000313" key="4">
    <source>
        <dbReference type="Proteomes" id="UP001357452"/>
    </source>
</evidence>
<dbReference type="PANTHER" id="PTHR42208:SF1">
    <property type="entry name" value="HEAVY METAL TRANSPORTER"/>
    <property type="match status" value="1"/>
</dbReference>
<keyword evidence="1" id="KW-0472">Membrane</keyword>
<dbReference type="EMBL" id="JAZGLY010000001">
    <property type="protein sequence ID" value="MEE6186070.1"/>
    <property type="molecule type" value="Genomic_DNA"/>
</dbReference>
<dbReference type="RefSeq" id="WP_330973475.1">
    <property type="nucleotide sequence ID" value="NZ_JAZGLY010000001.1"/>
</dbReference>
<feature type="transmembrane region" description="Helical" evidence="1">
    <location>
        <begin position="157"/>
        <end position="180"/>
    </location>
</feature>
<accession>A0ABU7RDK5</accession>